<evidence type="ECO:0000313" key="9">
    <source>
        <dbReference type="Proteomes" id="UP000250583"/>
    </source>
</evidence>
<dbReference type="Proteomes" id="UP000251634">
    <property type="component" value="Unassembled WGS sequence"/>
</dbReference>
<feature type="domain" description="AAA" evidence="6">
    <location>
        <begin position="2"/>
        <end position="177"/>
    </location>
</feature>
<evidence type="ECO:0000256" key="2">
    <source>
        <dbReference type="ARBA" id="ARBA00049360"/>
    </source>
</evidence>
<reference evidence="9 10" key="1">
    <citation type="submission" date="2018-02" db="EMBL/GenBank/DDBJ databases">
        <title>Complete genome sequencing of Faecalibacterium prausnitzii strains isolated from the human gut.</title>
        <authorList>
            <person name="Fitzgerald B.C."/>
            <person name="Shkoporov A.N."/>
            <person name="Ross P.R."/>
            <person name="Hill C."/>
        </authorList>
    </citation>
    <scope>NUCLEOTIDE SEQUENCE [LARGE SCALE GENOMIC DNA]</scope>
    <source>
        <strain evidence="8 9">APC923/61-1</strain>
        <strain evidence="7 10">APC942/8-14-2</strain>
    </source>
</reference>
<dbReference type="Gene3D" id="3.40.50.300">
    <property type="entry name" value="P-loop containing nucleotide triphosphate hydrolases"/>
    <property type="match status" value="1"/>
</dbReference>
<dbReference type="RefSeq" id="WP_022256029.1">
    <property type="nucleotide sequence ID" value="NZ_DAWEON010000002.1"/>
</dbReference>
<evidence type="ECO:0000313" key="10">
    <source>
        <dbReference type="Proteomes" id="UP000251634"/>
    </source>
</evidence>
<dbReference type="OrthoDB" id="9815116at2"/>
<feature type="compositionally biased region" description="Basic and acidic residues" evidence="5">
    <location>
        <begin position="253"/>
        <end position="271"/>
    </location>
</feature>
<evidence type="ECO:0000256" key="4">
    <source>
        <dbReference type="ARBA" id="ARBA00071824"/>
    </source>
</evidence>
<dbReference type="PANTHER" id="PTHR13696">
    <property type="entry name" value="P-LOOP CONTAINING NUCLEOSIDE TRIPHOSPHATE HYDROLASE"/>
    <property type="match status" value="1"/>
</dbReference>
<proteinExistence type="inferred from homology"/>
<dbReference type="FunFam" id="3.40.50.300:FF:000285">
    <property type="entry name" value="Sporulation initiation inhibitor Soj"/>
    <property type="match status" value="1"/>
</dbReference>
<dbReference type="EMBL" id="PRKZ01000009">
    <property type="protein sequence ID" value="RAW48391.1"/>
    <property type="molecule type" value="Genomic_DNA"/>
</dbReference>
<evidence type="ECO:0000259" key="6">
    <source>
        <dbReference type="Pfam" id="PF13614"/>
    </source>
</evidence>
<name>A0A329TF41_9FIRM</name>
<comment type="similarity">
    <text evidence="1">Belongs to the ParA family.</text>
</comment>
<organism evidence="7 10">
    <name type="scientific">Faecalibacterium prausnitzii</name>
    <dbReference type="NCBI Taxonomy" id="853"/>
    <lineage>
        <taxon>Bacteria</taxon>
        <taxon>Bacillati</taxon>
        <taxon>Bacillota</taxon>
        <taxon>Clostridia</taxon>
        <taxon>Eubacteriales</taxon>
        <taxon>Oscillospiraceae</taxon>
        <taxon>Faecalibacterium</taxon>
    </lineage>
</organism>
<dbReference type="Pfam" id="PF13614">
    <property type="entry name" value="AAA_31"/>
    <property type="match status" value="1"/>
</dbReference>
<dbReference type="PRINTS" id="PR00091">
    <property type="entry name" value="NITROGNASEII"/>
</dbReference>
<dbReference type="InterPro" id="IPR025669">
    <property type="entry name" value="AAA_dom"/>
</dbReference>
<comment type="catalytic activity">
    <reaction evidence="2">
        <text>ATP + H2O = ADP + phosphate + H(+)</text>
        <dbReference type="Rhea" id="RHEA:13065"/>
        <dbReference type="ChEBI" id="CHEBI:15377"/>
        <dbReference type="ChEBI" id="CHEBI:15378"/>
        <dbReference type="ChEBI" id="CHEBI:30616"/>
        <dbReference type="ChEBI" id="CHEBI:43474"/>
        <dbReference type="ChEBI" id="CHEBI:456216"/>
    </reaction>
</comment>
<sequence length="279" mass="30981">MAKIVAVANQKGGVGKTTTAVNLSSCVAALGKKVLIVDLDPQGNTTTGYGIPKRSVELGTYEMLIGEAEPKDVIRKTEFRTDVIGSNTRLAGAGLEMIDLPGRESRLRKALAKVQQDYDFIFIDCPPSLDLLTLNGLCACDSVLIPIQCEYYALEGLSELISTLKTIRKKYNPYLDIEGVVFTMFSERLNLTMQVVDQVKKYFGHKVYKTTIPRTVRISEAPSYGQPINFYEPKGRGSEAYMDLAIEFVKNNRPHDAAPKRRRKAAEEQEPPKNALEEV</sequence>
<evidence type="ECO:0000256" key="5">
    <source>
        <dbReference type="SAM" id="MobiDB-lite"/>
    </source>
</evidence>
<dbReference type="InterPro" id="IPR050678">
    <property type="entry name" value="DNA_Partitioning_ATPase"/>
</dbReference>
<dbReference type="AlphaFoldDB" id="A0A329TF41"/>
<evidence type="ECO:0000313" key="8">
    <source>
        <dbReference type="EMBL" id="RAW59591.1"/>
    </source>
</evidence>
<evidence type="ECO:0000256" key="1">
    <source>
        <dbReference type="ARBA" id="ARBA00006976"/>
    </source>
</evidence>
<dbReference type="PANTHER" id="PTHR13696:SF52">
    <property type="entry name" value="PARA FAMILY PROTEIN CT_582"/>
    <property type="match status" value="1"/>
</dbReference>
<gene>
    <name evidence="8" type="ORF">C4N22_07690</name>
    <name evidence="7" type="ORF">C4N25_11515</name>
</gene>
<comment type="subunit">
    <text evidence="3">Dimerizes in the presence of ATP but not ADP; ATP-binding is required for double-stranded (ds)DNA-binding. Interacts with DnaA.</text>
</comment>
<evidence type="ECO:0000256" key="3">
    <source>
        <dbReference type="ARBA" id="ARBA00062323"/>
    </source>
</evidence>
<dbReference type="InterPro" id="IPR027417">
    <property type="entry name" value="P-loop_NTPase"/>
</dbReference>
<feature type="region of interest" description="Disordered" evidence="5">
    <location>
        <begin position="252"/>
        <end position="279"/>
    </location>
</feature>
<evidence type="ECO:0000313" key="7">
    <source>
        <dbReference type="EMBL" id="RAW48391.1"/>
    </source>
</evidence>
<dbReference type="SUPFAM" id="SSF52540">
    <property type="entry name" value="P-loop containing nucleoside triphosphate hydrolases"/>
    <property type="match status" value="1"/>
</dbReference>
<accession>A0A329TF41</accession>
<dbReference type="CDD" id="cd02042">
    <property type="entry name" value="ParAB_family"/>
    <property type="match status" value="1"/>
</dbReference>
<protein>
    <recommendedName>
        <fullName evidence="4">Sporulation initiation inhibitor protein Soj</fullName>
    </recommendedName>
</protein>
<dbReference type="EMBL" id="PRLE01000003">
    <property type="protein sequence ID" value="RAW59591.1"/>
    <property type="molecule type" value="Genomic_DNA"/>
</dbReference>
<comment type="caution">
    <text evidence="7">The sequence shown here is derived from an EMBL/GenBank/DDBJ whole genome shotgun (WGS) entry which is preliminary data.</text>
</comment>
<dbReference type="Proteomes" id="UP000250583">
    <property type="component" value="Unassembled WGS sequence"/>
</dbReference>